<gene>
    <name evidence="1" type="ORF">AUMI_14880</name>
</gene>
<protein>
    <submittedName>
        <fullName evidence="1">Uncharacterized protein</fullName>
    </submittedName>
</protein>
<dbReference type="OrthoDB" id="5244221at2"/>
<proteinExistence type="predicted"/>
<reference evidence="1 2" key="1">
    <citation type="journal article" date="2016" name="Genome Announc.">
        <title>Complete Genome Sequence of Aurantimicrobium minutum Type Strain KNCT, a Planktonic Ultramicrobacterium Isolated from River Water.</title>
        <authorList>
            <person name="Nakai R."/>
            <person name="Fujisawa T."/>
            <person name="Nakamura Y."/>
            <person name="Nishide H."/>
            <person name="Uchiyama I."/>
            <person name="Baba T."/>
            <person name="Toyoda A."/>
            <person name="Fujiyama A."/>
            <person name="Naganuma T."/>
            <person name="Niki H."/>
        </authorList>
    </citation>
    <scope>NUCLEOTIDE SEQUENCE [LARGE SCALE GENOMIC DNA]</scope>
    <source>
        <strain evidence="1 2">KNC</strain>
    </source>
</reference>
<dbReference type="KEGG" id="amin:AUMI_14880"/>
<dbReference type="InterPro" id="IPR016566">
    <property type="entry name" value="UCP010219"/>
</dbReference>
<dbReference type="Proteomes" id="UP000243847">
    <property type="component" value="Chromosome sequence1"/>
</dbReference>
<dbReference type="PIRSF" id="PIRSF010219">
    <property type="entry name" value="UCP010219"/>
    <property type="match status" value="1"/>
</dbReference>
<accession>A0A173LVW8</accession>
<evidence type="ECO:0000313" key="1">
    <source>
        <dbReference type="EMBL" id="BAU99030.1"/>
    </source>
</evidence>
<dbReference type="AlphaFoldDB" id="A0A173LVW8"/>
<evidence type="ECO:0000313" key="2">
    <source>
        <dbReference type="Proteomes" id="UP000243847"/>
    </source>
</evidence>
<dbReference type="Pfam" id="PF11361">
    <property type="entry name" value="DUF3159"/>
    <property type="match status" value="1"/>
</dbReference>
<sequence>MAGKSGLSSIALNPEGAGEGKHPLWAAMGGWLGIVETVVPGLIFVVVLAITRDPWLAIGISVAVSVLFTAYRLIRRQAVTQALVGLAGVVVSAVLALLTNRPEDNFVPGLITNAAYSVVFLVSILATWPIIGVAVGLIRGEGFSWRKNKHHLRVYSGVTAIWFGMFALRLIVQYPLYLAGNVEGLATAKLLLGLPLYVPVLALTWLIVRSLYREKTSSS</sequence>
<dbReference type="GeneID" id="80451675"/>
<dbReference type="RefSeq" id="WP_096380954.1">
    <property type="nucleotide sequence ID" value="NZ_AP017457.1"/>
</dbReference>
<dbReference type="EMBL" id="AP017457">
    <property type="protein sequence ID" value="BAU99030.1"/>
    <property type="molecule type" value="Genomic_DNA"/>
</dbReference>
<name>A0A173LVW8_9MICO</name>
<organism evidence="1 2">
    <name type="scientific">Aurantimicrobium minutum</name>
    <dbReference type="NCBI Taxonomy" id="708131"/>
    <lineage>
        <taxon>Bacteria</taxon>
        <taxon>Bacillati</taxon>
        <taxon>Actinomycetota</taxon>
        <taxon>Actinomycetes</taxon>
        <taxon>Micrococcales</taxon>
        <taxon>Microbacteriaceae</taxon>
        <taxon>Aurantimicrobium</taxon>
    </lineage>
</organism>